<proteinExistence type="predicted"/>
<keyword evidence="2" id="KW-1185">Reference proteome</keyword>
<reference evidence="1 2" key="1">
    <citation type="journal article" date="2019" name="Int. J. Syst. Evol. Microbiol.">
        <title>The Global Catalogue of Microorganisms (GCM) 10K type strain sequencing project: providing services to taxonomists for standard genome sequencing and annotation.</title>
        <authorList>
            <consortium name="The Broad Institute Genomics Platform"/>
            <consortium name="The Broad Institute Genome Sequencing Center for Infectious Disease"/>
            <person name="Wu L."/>
            <person name="Ma J."/>
        </authorList>
    </citation>
    <scope>NUCLEOTIDE SEQUENCE [LARGE SCALE GENOMIC DNA]</scope>
    <source>
        <strain evidence="1 2">CGMCC 1.3240</strain>
    </source>
</reference>
<evidence type="ECO:0000313" key="2">
    <source>
        <dbReference type="Proteomes" id="UP001596312"/>
    </source>
</evidence>
<comment type="caution">
    <text evidence="1">The sequence shown here is derived from an EMBL/GenBank/DDBJ whole genome shotgun (WGS) entry which is preliminary data.</text>
</comment>
<sequence length="151" mass="17042">MVSIISFVFSLGLAFFVAMTVGASSVSVSMAPTISANSVSVLRRAFLTAIHENDDFFNPDIQTVFILGHYGEDEKPHLKAVQEPLNEPGTHPRLMEDVFDFTENWIARFKLLLSYADTIVGVYEQRICRQVWLSGAGWYYDDKVMDISVRL</sequence>
<evidence type="ECO:0000313" key="1">
    <source>
        <dbReference type="EMBL" id="MFC6906862.1"/>
    </source>
</evidence>
<dbReference type="EMBL" id="JBHSXQ010000006">
    <property type="protein sequence ID" value="MFC6906862.1"/>
    <property type="molecule type" value="Genomic_DNA"/>
</dbReference>
<accession>A0ABD5VBB2</accession>
<protein>
    <submittedName>
        <fullName evidence="1">Uncharacterized protein</fullName>
    </submittedName>
</protein>
<name>A0ABD5VBB2_9EURY</name>
<organism evidence="1 2">
    <name type="scientific">Halalkalicoccus tibetensis</name>
    <dbReference type="NCBI Taxonomy" id="175632"/>
    <lineage>
        <taxon>Archaea</taxon>
        <taxon>Methanobacteriati</taxon>
        <taxon>Methanobacteriota</taxon>
        <taxon>Stenosarchaea group</taxon>
        <taxon>Halobacteria</taxon>
        <taxon>Halobacteriales</taxon>
        <taxon>Halococcaceae</taxon>
        <taxon>Halalkalicoccus</taxon>
    </lineage>
</organism>
<dbReference type="RefSeq" id="WP_340605445.1">
    <property type="nucleotide sequence ID" value="NZ_JBBMXV010000006.1"/>
</dbReference>
<gene>
    <name evidence="1" type="ORF">ACFQGH_16840</name>
</gene>
<dbReference type="AlphaFoldDB" id="A0ABD5VBB2"/>
<dbReference type="Proteomes" id="UP001596312">
    <property type="component" value="Unassembled WGS sequence"/>
</dbReference>